<dbReference type="EC" id="2.7.1.40" evidence="3 12"/>
<dbReference type="NCBIfam" id="TIGR01064">
    <property type="entry name" value="pyruv_kin"/>
    <property type="match status" value="1"/>
</dbReference>
<keyword evidence="9 13" id="KW-0460">Magnesium</keyword>
<keyword evidence="8" id="KW-0067">ATP-binding</keyword>
<evidence type="ECO:0000256" key="9">
    <source>
        <dbReference type="ARBA" id="ARBA00022842"/>
    </source>
</evidence>
<dbReference type="InterPro" id="IPR015793">
    <property type="entry name" value="Pyrv_Knase_brl"/>
</dbReference>
<name>A0A238K0K9_9RHOB</name>
<dbReference type="NCBIfam" id="NF004491">
    <property type="entry name" value="PRK05826.1"/>
    <property type="match status" value="1"/>
</dbReference>
<feature type="domain" description="Pyruvate kinase barrel" evidence="14">
    <location>
        <begin position="9"/>
        <end position="324"/>
    </location>
</feature>
<dbReference type="OrthoDB" id="9812123at2"/>
<evidence type="ECO:0000256" key="4">
    <source>
        <dbReference type="ARBA" id="ARBA00022679"/>
    </source>
</evidence>
<dbReference type="PRINTS" id="PR01050">
    <property type="entry name" value="PYRUVTKNASE"/>
</dbReference>
<keyword evidence="7 13" id="KW-0418">Kinase</keyword>
<reference evidence="16 17" key="1">
    <citation type="submission" date="2017-05" db="EMBL/GenBank/DDBJ databases">
        <authorList>
            <person name="Song R."/>
            <person name="Chenine A.L."/>
            <person name="Ruprecht R.M."/>
        </authorList>
    </citation>
    <scope>NUCLEOTIDE SEQUENCE [LARGE SCALE GENOMIC DNA]</scope>
    <source>
        <strain evidence="16 17">CECT 8663</strain>
    </source>
</reference>
<dbReference type="GO" id="GO:0000287">
    <property type="term" value="F:magnesium ion binding"/>
    <property type="evidence" value="ECO:0007669"/>
    <property type="project" value="UniProtKB-UniRule"/>
</dbReference>
<gene>
    <name evidence="16" type="primary">ttuE_1</name>
    <name evidence="16" type="ORF">PEV8663_00635</name>
</gene>
<dbReference type="SUPFAM" id="SSF50800">
    <property type="entry name" value="PK beta-barrel domain-like"/>
    <property type="match status" value="1"/>
</dbReference>
<dbReference type="InterPro" id="IPR015813">
    <property type="entry name" value="Pyrv/PenolPyrv_kinase-like_dom"/>
</dbReference>
<proteinExistence type="inferred from homology"/>
<dbReference type="EMBL" id="FXYH01000002">
    <property type="protein sequence ID" value="SMX35914.1"/>
    <property type="molecule type" value="Genomic_DNA"/>
</dbReference>
<evidence type="ECO:0000256" key="10">
    <source>
        <dbReference type="ARBA" id="ARBA00023152"/>
    </source>
</evidence>
<evidence type="ECO:0000256" key="13">
    <source>
        <dbReference type="RuleBase" id="RU000504"/>
    </source>
</evidence>
<dbReference type="SUPFAM" id="SSF52935">
    <property type="entry name" value="PK C-terminal domain-like"/>
    <property type="match status" value="1"/>
</dbReference>
<dbReference type="AlphaFoldDB" id="A0A238K0K9"/>
<evidence type="ECO:0000259" key="14">
    <source>
        <dbReference type="Pfam" id="PF00224"/>
    </source>
</evidence>
<dbReference type="InterPro" id="IPR036918">
    <property type="entry name" value="Pyrv_Knase_C_sf"/>
</dbReference>
<dbReference type="FunFam" id="2.40.33.10:FF:000001">
    <property type="entry name" value="Pyruvate kinase"/>
    <property type="match status" value="1"/>
</dbReference>
<evidence type="ECO:0000256" key="2">
    <source>
        <dbReference type="ARBA" id="ARBA00008663"/>
    </source>
</evidence>
<dbReference type="InterPro" id="IPR011037">
    <property type="entry name" value="Pyrv_Knase-like_insert_dom_sf"/>
</dbReference>
<keyword evidence="10 13" id="KW-0324">Glycolysis</keyword>
<evidence type="ECO:0000256" key="1">
    <source>
        <dbReference type="ARBA" id="ARBA00004997"/>
    </source>
</evidence>
<keyword evidence="5" id="KW-0479">Metal-binding</keyword>
<keyword evidence="6" id="KW-0547">Nucleotide-binding</keyword>
<accession>A0A238K0K9</accession>
<evidence type="ECO:0000256" key="5">
    <source>
        <dbReference type="ARBA" id="ARBA00022723"/>
    </source>
</evidence>
<dbReference type="Gene3D" id="3.40.1380.20">
    <property type="entry name" value="Pyruvate kinase, C-terminal domain"/>
    <property type="match status" value="1"/>
</dbReference>
<dbReference type="InterPro" id="IPR015806">
    <property type="entry name" value="Pyrv_Knase_insert_dom_sf"/>
</dbReference>
<dbReference type="RefSeq" id="WP_097803395.1">
    <property type="nucleotide sequence ID" value="NZ_FXYH01000002.1"/>
</dbReference>
<evidence type="ECO:0000259" key="15">
    <source>
        <dbReference type="Pfam" id="PF02887"/>
    </source>
</evidence>
<dbReference type="InterPro" id="IPR001697">
    <property type="entry name" value="Pyr_Knase"/>
</dbReference>
<dbReference type="SUPFAM" id="SSF51621">
    <property type="entry name" value="Phosphoenolpyruvate/pyruvate domain"/>
    <property type="match status" value="1"/>
</dbReference>
<organism evidence="16 17">
    <name type="scientific">Pelagimonas varians</name>
    <dbReference type="NCBI Taxonomy" id="696760"/>
    <lineage>
        <taxon>Bacteria</taxon>
        <taxon>Pseudomonadati</taxon>
        <taxon>Pseudomonadota</taxon>
        <taxon>Alphaproteobacteria</taxon>
        <taxon>Rhodobacterales</taxon>
        <taxon>Roseobacteraceae</taxon>
        <taxon>Pelagimonas</taxon>
    </lineage>
</organism>
<feature type="domain" description="Pyruvate kinase C-terminal" evidence="15">
    <location>
        <begin position="358"/>
        <end position="470"/>
    </location>
</feature>
<dbReference type="GO" id="GO:0030955">
    <property type="term" value="F:potassium ion binding"/>
    <property type="evidence" value="ECO:0007669"/>
    <property type="project" value="UniProtKB-UniRule"/>
</dbReference>
<dbReference type="Gene3D" id="2.40.33.10">
    <property type="entry name" value="PK beta-barrel domain-like"/>
    <property type="match status" value="1"/>
</dbReference>
<dbReference type="NCBIfam" id="NF004978">
    <property type="entry name" value="PRK06354.1"/>
    <property type="match status" value="1"/>
</dbReference>
<evidence type="ECO:0000313" key="16">
    <source>
        <dbReference type="EMBL" id="SMX35914.1"/>
    </source>
</evidence>
<dbReference type="Pfam" id="PF02887">
    <property type="entry name" value="PK_C"/>
    <property type="match status" value="1"/>
</dbReference>
<evidence type="ECO:0000256" key="7">
    <source>
        <dbReference type="ARBA" id="ARBA00022777"/>
    </source>
</evidence>
<protein>
    <recommendedName>
        <fullName evidence="3 12">Pyruvate kinase</fullName>
        <ecNumber evidence="3 12">2.7.1.40</ecNumber>
    </recommendedName>
</protein>
<dbReference type="Gene3D" id="3.20.20.60">
    <property type="entry name" value="Phosphoenolpyruvate-binding domains"/>
    <property type="match status" value="1"/>
</dbReference>
<evidence type="ECO:0000313" key="17">
    <source>
        <dbReference type="Proteomes" id="UP000220836"/>
    </source>
</evidence>
<keyword evidence="17" id="KW-1185">Reference proteome</keyword>
<evidence type="ECO:0000256" key="12">
    <source>
        <dbReference type="NCBIfam" id="TIGR01064"/>
    </source>
</evidence>
<sequence>MTTHSHQPRQTKIVATLGPASNFYDKIKALAEAGANVFRMNFSHGTHEDHARVHAAIRKTESDLGRSIAILADMQGPKLRIGVVPGGERPLAIGDRIRLVCDPTQKDDVPLPHPEIFGTVEVGHMILIDDGRIRLSVVEIRDGAITAEVLNKATLRDRKGVNFPDTTLKVDAITPKDRDDLRFALELGVDWVAMSFVQTAEDIKSLRRLTGDMAKIVAKIEKPVAVQNIDAILHATDAIMVARGDLGVECDWHELPAIQASLVANARSHGKPVIVATQMLESMISAPLPTRAETSDVANAVSQSADAVMLSAESAAGEYPVEAVRAMAEIAQATESGSRSLNSSVNTALIDAPDDSSSIASAASTLADLRNASCIATFTTTGATALRVSKNRSAIPILAICHSEKVARSLCLVWGVTPIVSTSVEEFSSSREGRIPSHLAPEYLVRPDRPVVVTSGSVHGQAGGTDSLKIAYLGK</sequence>
<dbReference type="Pfam" id="PF00224">
    <property type="entry name" value="PK"/>
    <property type="match status" value="1"/>
</dbReference>
<dbReference type="InterPro" id="IPR015795">
    <property type="entry name" value="Pyrv_Knase_C"/>
</dbReference>
<dbReference type="GO" id="GO:0005524">
    <property type="term" value="F:ATP binding"/>
    <property type="evidence" value="ECO:0007669"/>
    <property type="project" value="UniProtKB-KW"/>
</dbReference>
<dbReference type="Proteomes" id="UP000220836">
    <property type="component" value="Unassembled WGS sequence"/>
</dbReference>
<evidence type="ECO:0000256" key="6">
    <source>
        <dbReference type="ARBA" id="ARBA00022741"/>
    </source>
</evidence>
<comment type="similarity">
    <text evidence="2 13">Belongs to the pyruvate kinase family.</text>
</comment>
<dbReference type="UniPathway" id="UPA00109">
    <property type="reaction ID" value="UER00188"/>
</dbReference>
<comment type="pathway">
    <text evidence="1 13">Carbohydrate degradation; glycolysis; pyruvate from D-glyceraldehyde 3-phosphate: step 5/5.</text>
</comment>
<evidence type="ECO:0000256" key="3">
    <source>
        <dbReference type="ARBA" id="ARBA00012142"/>
    </source>
</evidence>
<dbReference type="InterPro" id="IPR040442">
    <property type="entry name" value="Pyrv_kinase-like_dom_sf"/>
</dbReference>
<keyword evidence="4 13" id="KW-0808">Transferase</keyword>
<comment type="catalytic activity">
    <reaction evidence="13">
        <text>pyruvate + ATP = phosphoenolpyruvate + ADP + H(+)</text>
        <dbReference type="Rhea" id="RHEA:18157"/>
        <dbReference type="ChEBI" id="CHEBI:15361"/>
        <dbReference type="ChEBI" id="CHEBI:15378"/>
        <dbReference type="ChEBI" id="CHEBI:30616"/>
        <dbReference type="ChEBI" id="CHEBI:58702"/>
        <dbReference type="ChEBI" id="CHEBI:456216"/>
        <dbReference type="EC" id="2.7.1.40"/>
    </reaction>
</comment>
<evidence type="ECO:0000256" key="8">
    <source>
        <dbReference type="ARBA" id="ARBA00022840"/>
    </source>
</evidence>
<dbReference type="PANTHER" id="PTHR11817">
    <property type="entry name" value="PYRUVATE KINASE"/>
    <property type="match status" value="1"/>
</dbReference>
<evidence type="ECO:0000256" key="11">
    <source>
        <dbReference type="ARBA" id="ARBA00023317"/>
    </source>
</evidence>
<keyword evidence="11 16" id="KW-0670">Pyruvate</keyword>
<dbReference type="GO" id="GO:0004743">
    <property type="term" value="F:pyruvate kinase activity"/>
    <property type="evidence" value="ECO:0007669"/>
    <property type="project" value="UniProtKB-UniRule"/>
</dbReference>
<dbReference type="GO" id="GO:0016301">
    <property type="term" value="F:kinase activity"/>
    <property type="evidence" value="ECO:0007669"/>
    <property type="project" value="UniProtKB-KW"/>
</dbReference>